<accession>A0A1F8E5M8</accession>
<gene>
    <name evidence="1" type="ORF">A2610_02405</name>
</gene>
<dbReference type="Proteomes" id="UP000179057">
    <property type="component" value="Unassembled WGS sequence"/>
</dbReference>
<evidence type="ECO:0000313" key="1">
    <source>
        <dbReference type="EMBL" id="OGM95649.1"/>
    </source>
</evidence>
<name>A0A1F8E5M8_9BACT</name>
<organism evidence="1 2">
    <name type="scientific">Candidatus Wolfebacteria bacterium RIFOXYD1_FULL_48_65</name>
    <dbReference type="NCBI Taxonomy" id="1802561"/>
    <lineage>
        <taxon>Bacteria</taxon>
        <taxon>Candidatus Wolfeibacteriota</taxon>
    </lineage>
</organism>
<sequence length="152" mass="17158">MEKKSFVIDVNGRRPGNRTIKEKIVAIVTGQYGLGDTRINRKNFPMRPMPAGPRKIVLVDYDRAISADEVLAEAERRGLERPRHEDALFFGEQHPEEPCRAPIVFLHEPWRGSVLFLGYGGGSMRNYNVNISLSIDEGAKWGAGCRFAFVQK</sequence>
<dbReference type="AlphaFoldDB" id="A0A1F8E5M8"/>
<comment type="caution">
    <text evidence="1">The sequence shown here is derived from an EMBL/GenBank/DDBJ whole genome shotgun (WGS) entry which is preliminary data.</text>
</comment>
<reference evidence="1 2" key="1">
    <citation type="journal article" date="2016" name="Nat. Commun.">
        <title>Thousands of microbial genomes shed light on interconnected biogeochemical processes in an aquifer system.</title>
        <authorList>
            <person name="Anantharaman K."/>
            <person name="Brown C.T."/>
            <person name="Hug L.A."/>
            <person name="Sharon I."/>
            <person name="Castelle C.J."/>
            <person name="Probst A.J."/>
            <person name="Thomas B.C."/>
            <person name="Singh A."/>
            <person name="Wilkins M.J."/>
            <person name="Karaoz U."/>
            <person name="Brodie E.L."/>
            <person name="Williams K.H."/>
            <person name="Hubbard S.S."/>
            <person name="Banfield J.F."/>
        </authorList>
    </citation>
    <scope>NUCLEOTIDE SEQUENCE [LARGE SCALE GENOMIC DNA]</scope>
</reference>
<evidence type="ECO:0000313" key="2">
    <source>
        <dbReference type="Proteomes" id="UP000179057"/>
    </source>
</evidence>
<protein>
    <submittedName>
        <fullName evidence="1">Uncharacterized protein</fullName>
    </submittedName>
</protein>
<dbReference type="EMBL" id="MGIV01000001">
    <property type="protein sequence ID" value="OGM95649.1"/>
    <property type="molecule type" value="Genomic_DNA"/>
</dbReference>
<proteinExistence type="predicted"/>